<feature type="site" description="Transition state stabilizer" evidence="10">
    <location>
        <position position="439"/>
    </location>
</feature>
<dbReference type="InterPro" id="IPR050344">
    <property type="entry name" value="Peptidase_M1_aminopeptidases"/>
</dbReference>
<dbReference type="AlphaFoldDB" id="A0A165BT88"/>
<dbReference type="InterPro" id="IPR042097">
    <property type="entry name" value="Aminopeptidase_N-like_N_sf"/>
</dbReference>
<dbReference type="InterPro" id="IPR027268">
    <property type="entry name" value="Peptidase_M4/M1_CTD_sf"/>
</dbReference>
<evidence type="ECO:0000256" key="2">
    <source>
        <dbReference type="ARBA" id="ARBA00022438"/>
    </source>
</evidence>
<evidence type="ECO:0000256" key="4">
    <source>
        <dbReference type="ARBA" id="ARBA00022723"/>
    </source>
</evidence>
<comment type="similarity">
    <text evidence="1 11">Belongs to the peptidase M1 family.</text>
</comment>
<evidence type="ECO:0000256" key="7">
    <source>
        <dbReference type="ARBA" id="ARBA00023049"/>
    </source>
</evidence>
<dbReference type="GO" id="GO:0006508">
    <property type="term" value="P:proteolysis"/>
    <property type="evidence" value="ECO:0007669"/>
    <property type="project" value="UniProtKB-KW"/>
</dbReference>
<dbReference type="InterPro" id="IPR045357">
    <property type="entry name" value="Aminopeptidase_N-like_N"/>
</dbReference>
<dbReference type="SUPFAM" id="SSF55486">
    <property type="entry name" value="Metalloproteases ('zincins'), catalytic domain"/>
    <property type="match status" value="1"/>
</dbReference>
<dbReference type="Proteomes" id="UP000077266">
    <property type="component" value="Unassembled WGS sequence"/>
</dbReference>
<dbReference type="FunFam" id="1.10.390.10:FF:000006">
    <property type="entry name" value="Puromycin-sensitive aminopeptidase"/>
    <property type="match status" value="1"/>
</dbReference>
<dbReference type="GO" id="GO:0043171">
    <property type="term" value="P:peptide catabolic process"/>
    <property type="evidence" value="ECO:0007669"/>
    <property type="project" value="TreeGrafter"/>
</dbReference>
<dbReference type="Gene3D" id="2.60.40.1910">
    <property type="match status" value="1"/>
</dbReference>
<dbReference type="Pfam" id="PF01433">
    <property type="entry name" value="Peptidase_M1"/>
    <property type="match status" value="1"/>
</dbReference>
<evidence type="ECO:0000256" key="10">
    <source>
        <dbReference type="PIRSR" id="PIRSR634016-4"/>
    </source>
</evidence>
<dbReference type="Pfam" id="PF11838">
    <property type="entry name" value="ERAP1_C"/>
    <property type="match status" value="1"/>
</dbReference>
<dbReference type="GO" id="GO:0008270">
    <property type="term" value="F:zinc ion binding"/>
    <property type="evidence" value="ECO:0007669"/>
    <property type="project" value="UniProtKB-UniRule"/>
</dbReference>
<reference evidence="15 16" key="1">
    <citation type="journal article" date="2016" name="Mol. Biol. Evol.">
        <title>Comparative Genomics of Early-Diverging Mushroom-Forming Fungi Provides Insights into the Origins of Lignocellulose Decay Capabilities.</title>
        <authorList>
            <person name="Nagy L.G."/>
            <person name="Riley R."/>
            <person name="Tritt A."/>
            <person name="Adam C."/>
            <person name="Daum C."/>
            <person name="Floudas D."/>
            <person name="Sun H."/>
            <person name="Yadav J.S."/>
            <person name="Pangilinan J."/>
            <person name="Larsson K.H."/>
            <person name="Matsuura K."/>
            <person name="Barry K."/>
            <person name="Labutti K."/>
            <person name="Kuo R."/>
            <person name="Ohm R.A."/>
            <person name="Bhattacharya S.S."/>
            <person name="Shirouzu T."/>
            <person name="Yoshinaga Y."/>
            <person name="Martin F.M."/>
            <person name="Grigoriev I.V."/>
            <person name="Hibbett D.S."/>
        </authorList>
    </citation>
    <scope>NUCLEOTIDE SEQUENCE [LARGE SCALE GENOMIC DNA]</scope>
    <source>
        <strain evidence="15 16">HHB12029</strain>
    </source>
</reference>
<dbReference type="Gene3D" id="1.10.390.10">
    <property type="entry name" value="Neutral Protease Domain 2"/>
    <property type="match status" value="1"/>
</dbReference>
<evidence type="ECO:0000259" key="13">
    <source>
        <dbReference type="Pfam" id="PF11838"/>
    </source>
</evidence>
<protein>
    <recommendedName>
        <fullName evidence="11">Aminopeptidase</fullName>
        <ecNumber evidence="11">3.4.11.-</ecNumber>
    </recommendedName>
</protein>
<feature type="binding site" evidence="9">
    <location>
        <position position="356"/>
    </location>
    <ligand>
        <name>Zn(2+)</name>
        <dbReference type="ChEBI" id="CHEBI:29105"/>
        <note>catalytic</note>
    </ligand>
</feature>
<organism evidence="15 16">
    <name type="scientific">Exidia glandulosa HHB12029</name>
    <dbReference type="NCBI Taxonomy" id="1314781"/>
    <lineage>
        <taxon>Eukaryota</taxon>
        <taxon>Fungi</taxon>
        <taxon>Dikarya</taxon>
        <taxon>Basidiomycota</taxon>
        <taxon>Agaricomycotina</taxon>
        <taxon>Agaricomycetes</taxon>
        <taxon>Auriculariales</taxon>
        <taxon>Exidiaceae</taxon>
        <taxon>Exidia</taxon>
    </lineage>
</organism>
<feature type="binding site" evidence="9">
    <location>
        <position position="375"/>
    </location>
    <ligand>
        <name>Zn(2+)</name>
        <dbReference type="ChEBI" id="CHEBI:29105"/>
        <note>catalytic</note>
    </ligand>
</feature>
<dbReference type="InterPro" id="IPR034016">
    <property type="entry name" value="M1_APN-typ"/>
</dbReference>
<dbReference type="GO" id="GO:0016020">
    <property type="term" value="C:membrane"/>
    <property type="evidence" value="ECO:0007669"/>
    <property type="project" value="TreeGrafter"/>
</dbReference>
<evidence type="ECO:0000313" key="16">
    <source>
        <dbReference type="Proteomes" id="UP000077266"/>
    </source>
</evidence>
<dbReference type="GO" id="GO:0070006">
    <property type="term" value="F:metalloaminopeptidase activity"/>
    <property type="evidence" value="ECO:0007669"/>
    <property type="project" value="TreeGrafter"/>
</dbReference>
<keyword evidence="7 11" id="KW-0482">Metalloprotease</keyword>
<evidence type="ECO:0000256" key="5">
    <source>
        <dbReference type="ARBA" id="ARBA00022801"/>
    </source>
</evidence>
<dbReference type="GO" id="GO:0042277">
    <property type="term" value="F:peptide binding"/>
    <property type="evidence" value="ECO:0007669"/>
    <property type="project" value="TreeGrafter"/>
</dbReference>
<evidence type="ECO:0000256" key="8">
    <source>
        <dbReference type="PIRSR" id="PIRSR634016-1"/>
    </source>
</evidence>
<evidence type="ECO:0000256" key="11">
    <source>
        <dbReference type="RuleBase" id="RU364040"/>
    </source>
</evidence>
<sequence length="916" mass="102738">MASLTSQDEHRLPTNVKARKYRLCCLFLGAKLAQPLHYDLAVHTDLEKLKFTGVVSVDLEVNDDTSKIVLNSLDLDIAPAKLVSDALQGEIATSTASIDKDKGRATFEFAKTLPKGSKARLTLPFVGKLTDSMIGYYISAYEQDGKKKYCALTQFEPVEARRAFPCWDEPLLKATFAITLVSHPDTVNLSNMQALSERVLPAAEVNASAEDSDILSPLQLDAGSYKVTKFATTPPMSTYLAAYANGDYKHLESSYTSPLSGKTRPLRIYSTPDVTHLTQFALDVKARALPIYEEIFKIEYPLPKLDTLIVAQFDAGAMENWGLITARQVIYMYDPEKSDILAKKRVVVTQSHECAHMWFGNIVTMSWWDNLWLNEGFASLMGEVIVMDKLYPEWKANSEFIDVHLSRALSLDAKRSSHPIEVPIHDAETINQLFDALSYSKAASMLRMLVAYVGEEKFLEGVTLYLKKRLYGNSVTRDLWEAIQEATGFDVPTLMNEWTLKIGYPVLTVKETDGGIVVRQDRFLDTGDAKDSENETIWQVPLQLLSTDASGKATVDSSLVLREREAKFAVDTTKPYKLNSNTNGVYRVSYTPERWLKIAEEAARPNSVFTLEDRMGLVSDAFELAQAGYTKTSSALDLAAGLENESEYLVWTSISSSLGSLINVWWEQKPEYDQLKAFRTRLFLPVVQRLGFEQKAGEDVDDTQLRSLAIATCASSGEKSVIEHLQGLWRKYLETNDESSIPADLVRTTLISAVRDGGDEDYKAAKDIYLKPVVTPTFRLAAISALCSTRNEALAQQTFDFLRNQVSNQDWHYFYGVLASNPVTRRLLTAFTKKHYEEIRSKFEGTALWSNLIKYSFSNLTKDEDIVDAQKFFEGKDVSKYNLALQQALDGIRTSSAWLKRSNEDVAAWLARNSSS</sequence>
<dbReference type="FunCoup" id="A0A165BT88">
    <property type="interactions" value="634"/>
</dbReference>
<keyword evidence="2 11" id="KW-0031">Aminopeptidase</keyword>
<dbReference type="InterPro" id="IPR014782">
    <property type="entry name" value="Peptidase_M1_dom"/>
</dbReference>
<evidence type="ECO:0000256" key="6">
    <source>
        <dbReference type="ARBA" id="ARBA00022833"/>
    </source>
</evidence>
<proteinExistence type="inferred from homology"/>
<name>A0A165BT88_EXIGL</name>
<dbReference type="STRING" id="1314781.A0A165BT88"/>
<dbReference type="Gene3D" id="2.60.40.1730">
    <property type="entry name" value="tricorn interacting facor f3 domain"/>
    <property type="match status" value="1"/>
</dbReference>
<dbReference type="GO" id="GO:0005615">
    <property type="term" value="C:extracellular space"/>
    <property type="evidence" value="ECO:0007669"/>
    <property type="project" value="TreeGrafter"/>
</dbReference>
<evidence type="ECO:0000313" key="15">
    <source>
        <dbReference type="EMBL" id="KZV81200.1"/>
    </source>
</evidence>
<gene>
    <name evidence="15" type="ORF">EXIGLDRAFT_779983</name>
</gene>
<keyword evidence="5 11" id="KW-0378">Hydrolase</keyword>
<feature type="domain" description="Peptidase M1 membrane alanine aminopeptidase" evidence="12">
    <location>
        <begin position="280"/>
        <end position="498"/>
    </location>
</feature>
<keyword evidence="3 11" id="KW-0645">Protease</keyword>
<evidence type="ECO:0000259" key="14">
    <source>
        <dbReference type="Pfam" id="PF17900"/>
    </source>
</evidence>
<dbReference type="GO" id="GO:0005737">
    <property type="term" value="C:cytoplasm"/>
    <property type="evidence" value="ECO:0007669"/>
    <property type="project" value="TreeGrafter"/>
</dbReference>
<dbReference type="EC" id="3.4.11.-" evidence="11"/>
<dbReference type="CDD" id="cd09601">
    <property type="entry name" value="M1_APN-Q_like"/>
    <property type="match status" value="1"/>
</dbReference>
<feature type="binding site" evidence="9">
    <location>
        <position position="352"/>
    </location>
    <ligand>
        <name>Zn(2+)</name>
        <dbReference type="ChEBI" id="CHEBI:29105"/>
        <note>catalytic</note>
    </ligand>
</feature>
<dbReference type="InParanoid" id="A0A165BT88"/>
<dbReference type="PRINTS" id="PR00756">
    <property type="entry name" value="ALADIPTASE"/>
</dbReference>
<accession>A0A165BT88</accession>
<comment type="cofactor">
    <cofactor evidence="9 11">
        <name>Zn(2+)</name>
        <dbReference type="ChEBI" id="CHEBI:29105"/>
    </cofactor>
    <text evidence="9 11">Binds 1 zinc ion per subunit.</text>
</comment>
<keyword evidence="4 9" id="KW-0479">Metal-binding</keyword>
<dbReference type="EMBL" id="KV426409">
    <property type="protein sequence ID" value="KZV81200.1"/>
    <property type="molecule type" value="Genomic_DNA"/>
</dbReference>
<dbReference type="OrthoDB" id="10031169at2759"/>
<evidence type="ECO:0000256" key="9">
    <source>
        <dbReference type="PIRSR" id="PIRSR634016-3"/>
    </source>
</evidence>
<dbReference type="PANTHER" id="PTHR11533:SF174">
    <property type="entry name" value="PUROMYCIN-SENSITIVE AMINOPEPTIDASE-RELATED"/>
    <property type="match status" value="1"/>
</dbReference>
<dbReference type="Gene3D" id="1.25.50.20">
    <property type="match status" value="1"/>
</dbReference>
<dbReference type="InterPro" id="IPR024571">
    <property type="entry name" value="ERAP1-like_C_dom"/>
</dbReference>
<dbReference type="SUPFAM" id="SSF63737">
    <property type="entry name" value="Leukotriene A4 hydrolase N-terminal domain"/>
    <property type="match status" value="1"/>
</dbReference>
<evidence type="ECO:0000256" key="1">
    <source>
        <dbReference type="ARBA" id="ARBA00010136"/>
    </source>
</evidence>
<evidence type="ECO:0000259" key="12">
    <source>
        <dbReference type="Pfam" id="PF01433"/>
    </source>
</evidence>
<dbReference type="Pfam" id="PF17900">
    <property type="entry name" value="Peptidase_M1_N"/>
    <property type="match status" value="1"/>
</dbReference>
<evidence type="ECO:0000256" key="3">
    <source>
        <dbReference type="ARBA" id="ARBA00022670"/>
    </source>
</evidence>
<feature type="domain" description="Aminopeptidase N-like N-terminal" evidence="14">
    <location>
        <begin position="34"/>
        <end position="240"/>
    </location>
</feature>
<keyword evidence="6 9" id="KW-0862">Zinc</keyword>
<keyword evidence="16" id="KW-1185">Reference proteome</keyword>
<dbReference type="InterPro" id="IPR001930">
    <property type="entry name" value="Peptidase_M1"/>
</dbReference>
<dbReference type="PANTHER" id="PTHR11533">
    <property type="entry name" value="PROTEASE M1 ZINC METALLOPROTEASE"/>
    <property type="match status" value="1"/>
</dbReference>
<feature type="active site" description="Proton acceptor" evidence="8">
    <location>
        <position position="353"/>
    </location>
</feature>
<feature type="domain" description="ERAP1-like C-terminal" evidence="13">
    <location>
        <begin position="576"/>
        <end position="893"/>
    </location>
</feature>